<organism evidence="2 3">
    <name type="scientific">Sitophilus oryzae</name>
    <name type="common">Rice weevil</name>
    <name type="synonym">Curculio oryzae</name>
    <dbReference type="NCBI Taxonomy" id="7048"/>
    <lineage>
        <taxon>Eukaryota</taxon>
        <taxon>Metazoa</taxon>
        <taxon>Ecdysozoa</taxon>
        <taxon>Arthropoda</taxon>
        <taxon>Hexapoda</taxon>
        <taxon>Insecta</taxon>
        <taxon>Pterygota</taxon>
        <taxon>Neoptera</taxon>
        <taxon>Endopterygota</taxon>
        <taxon>Coleoptera</taxon>
        <taxon>Polyphaga</taxon>
        <taxon>Cucujiformia</taxon>
        <taxon>Curculionidae</taxon>
        <taxon>Dryophthorinae</taxon>
        <taxon>Sitophilus</taxon>
    </lineage>
</organism>
<dbReference type="InterPro" id="IPR036397">
    <property type="entry name" value="RNaseH_sf"/>
</dbReference>
<dbReference type="InParanoid" id="A0A6J2X7I9"/>
<dbReference type="Proteomes" id="UP000504635">
    <property type="component" value="Unplaced"/>
</dbReference>
<proteinExistence type="predicted"/>
<evidence type="ECO:0000313" key="3">
    <source>
        <dbReference type="RefSeq" id="XP_030747152.1"/>
    </source>
</evidence>
<accession>A0A6J2X7I9</accession>
<feature type="domain" description="DDE-1" evidence="1">
    <location>
        <begin position="50"/>
        <end position="215"/>
    </location>
</feature>
<dbReference type="Pfam" id="PF03184">
    <property type="entry name" value="DDE_1"/>
    <property type="match status" value="1"/>
</dbReference>
<dbReference type="PANTHER" id="PTHR19303:SF74">
    <property type="entry name" value="POGO TRANSPOSABLE ELEMENT WITH KRAB DOMAIN"/>
    <property type="match status" value="1"/>
</dbReference>
<dbReference type="InterPro" id="IPR050863">
    <property type="entry name" value="CenT-Element_Derived"/>
</dbReference>
<protein>
    <submittedName>
        <fullName evidence="3">Uncharacterized protein LOC115875789</fullName>
    </submittedName>
</protein>
<dbReference type="GeneID" id="115875789"/>
<dbReference type="GO" id="GO:0005634">
    <property type="term" value="C:nucleus"/>
    <property type="evidence" value="ECO:0007669"/>
    <property type="project" value="TreeGrafter"/>
</dbReference>
<dbReference type="Gene3D" id="3.30.420.10">
    <property type="entry name" value="Ribonuclease H-like superfamily/Ribonuclease H"/>
    <property type="match status" value="1"/>
</dbReference>
<dbReference type="RefSeq" id="XP_030747152.1">
    <property type="nucleotide sequence ID" value="XM_030891292.1"/>
</dbReference>
<name>A0A6J2X7I9_SITOR</name>
<keyword evidence="2" id="KW-1185">Reference proteome</keyword>
<evidence type="ECO:0000259" key="1">
    <source>
        <dbReference type="Pfam" id="PF03184"/>
    </source>
</evidence>
<evidence type="ECO:0000313" key="2">
    <source>
        <dbReference type="Proteomes" id="UP000504635"/>
    </source>
</evidence>
<dbReference type="OrthoDB" id="4327074at2759"/>
<sequence length="380" mass="42422">MVMDRHQFTPNNIYNVDETGCTTVQKPGKVISKKGIKEVGGIVSQERGSLVTMCIAINALGQSIPPMFIFPLKRYHEHFVRDGSQGSIGGGNKSGWMQEENFLQFIKHFAKYAKPSEENRVLLILDNHTSHLFIPVIDFCKSNFITLLSFPPHTSHKLQPLDRGVFGPFKRFFNNECDQWVRSNPGKRMTIYNIPALAKDAYLLAMTPKNITAGFQCTGIWPFNRYVFSDAEFDPSSVTDRPLEDRIAADIVQEERSGNNTNPSACEAGLRSKLDTILDVSNTTIEAKPSTSKANLSSGVVTILEDIIIKGPSSTSTSSVNNKQHTIGCSTPPLPILKQSVSQPPSNQTRVHSPITKVLCFHTEHMRLERYIRKPIKKGF</sequence>
<reference evidence="3" key="1">
    <citation type="submission" date="2025-08" db="UniProtKB">
        <authorList>
            <consortium name="RefSeq"/>
        </authorList>
    </citation>
    <scope>IDENTIFICATION</scope>
    <source>
        <tissue evidence="3">Gonads</tissue>
    </source>
</reference>
<dbReference type="AlphaFoldDB" id="A0A6J2X7I9"/>
<dbReference type="GO" id="GO:0003677">
    <property type="term" value="F:DNA binding"/>
    <property type="evidence" value="ECO:0007669"/>
    <property type="project" value="TreeGrafter"/>
</dbReference>
<dbReference type="PANTHER" id="PTHR19303">
    <property type="entry name" value="TRANSPOSON"/>
    <property type="match status" value="1"/>
</dbReference>
<dbReference type="KEGG" id="soy:115875789"/>
<gene>
    <name evidence="3" type="primary">LOC115875789</name>
</gene>
<dbReference type="InterPro" id="IPR004875">
    <property type="entry name" value="DDE_SF_endonuclease_dom"/>
</dbReference>